<gene>
    <name evidence="2" type="ORF">PBS003_LOCUS5493</name>
</gene>
<evidence type="ECO:0000313" key="3">
    <source>
        <dbReference type="Proteomes" id="UP001160483"/>
    </source>
</evidence>
<evidence type="ECO:0000313" key="2">
    <source>
        <dbReference type="EMBL" id="CAH0478814.1"/>
    </source>
</evidence>
<feature type="domain" description="Jacalin-type lectin" evidence="1">
    <location>
        <begin position="168"/>
        <end position="301"/>
    </location>
</feature>
<dbReference type="AlphaFoldDB" id="A0AAU9L276"/>
<proteinExistence type="predicted"/>
<accession>A0AAU9L276</accession>
<reference evidence="2" key="1">
    <citation type="submission" date="2021-11" db="EMBL/GenBank/DDBJ databases">
        <authorList>
            <person name="Islam A."/>
            <person name="Islam S."/>
            <person name="Flora M.S."/>
            <person name="Rahman M."/>
            <person name="Ziaur R.M."/>
            <person name="Epstein J.H."/>
            <person name="Hassan M."/>
            <person name="Klassen M."/>
            <person name="Woodard K."/>
            <person name="Webb A."/>
            <person name="Webby R.J."/>
            <person name="El Zowalaty M.E."/>
        </authorList>
    </citation>
    <scope>NUCLEOTIDE SEQUENCE</scope>
    <source>
        <strain evidence="2">Pbs3</strain>
    </source>
</reference>
<dbReference type="Pfam" id="PF01419">
    <property type="entry name" value="Jacalin"/>
    <property type="match status" value="1"/>
</dbReference>
<dbReference type="Proteomes" id="UP001160483">
    <property type="component" value="Unassembled WGS sequence"/>
</dbReference>
<sequence length="324" mass="35324">MSNLCLNPENKLHSQKTPAKFWSFACSVCIRAFVVSEGYTTKHYSTELYASLTLDLASSRPYDLPELDSRRLFGHPTRSVFDSNDLPCHMQGPSLVCSLFLQHVSMLLTQHGIIFQCIETTSVVIRKVGANIMYRAVLPSLAQVGAALAVVAGIVASKNDPCKDVKTPFGGDGGNTITGFDIVTPDTRVVELITTSGNRIDGIGLVVDIPGKGRITLYRSGPGGRNTSTVLKEDEYVEAMIVGRFEHKNRDSVTYVNYYTSNGRNLTAGTTMNAGLRHYPAPTGYRLIGLSGRLGKELDAVAPIWGNPDCYARSHTNKLNFSNL</sequence>
<dbReference type="InterPro" id="IPR001229">
    <property type="entry name" value="Jacalin-like_lectin_dom"/>
</dbReference>
<dbReference type="EMBL" id="CAKKTJ010000280">
    <property type="protein sequence ID" value="CAH0478814.1"/>
    <property type="molecule type" value="Genomic_DNA"/>
</dbReference>
<organism evidence="2 3">
    <name type="scientific">Peronospora belbahrii</name>
    <dbReference type="NCBI Taxonomy" id="622444"/>
    <lineage>
        <taxon>Eukaryota</taxon>
        <taxon>Sar</taxon>
        <taxon>Stramenopiles</taxon>
        <taxon>Oomycota</taxon>
        <taxon>Peronosporomycetes</taxon>
        <taxon>Peronosporales</taxon>
        <taxon>Peronosporaceae</taxon>
        <taxon>Peronospora</taxon>
    </lineage>
</organism>
<name>A0AAU9L276_9STRA</name>
<evidence type="ECO:0000259" key="1">
    <source>
        <dbReference type="Pfam" id="PF01419"/>
    </source>
</evidence>
<protein>
    <recommendedName>
        <fullName evidence="1">Jacalin-type lectin domain-containing protein</fullName>
    </recommendedName>
</protein>
<comment type="caution">
    <text evidence="2">The sequence shown here is derived from an EMBL/GenBank/DDBJ whole genome shotgun (WGS) entry which is preliminary data.</text>
</comment>
<dbReference type="SUPFAM" id="SSF51101">
    <property type="entry name" value="Mannose-binding lectins"/>
    <property type="match status" value="1"/>
</dbReference>
<dbReference type="Gene3D" id="2.100.10.30">
    <property type="entry name" value="Jacalin-like lectin domain"/>
    <property type="match status" value="1"/>
</dbReference>
<dbReference type="InterPro" id="IPR036404">
    <property type="entry name" value="Jacalin-like_lectin_dom_sf"/>
</dbReference>